<name>A0A7Y6MF33_9ACTN</name>
<dbReference type="Proteomes" id="UP000546126">
    <property type="component" value="Unassembled WGS sequence"/>
</dbReference>
<dbReference type="InterPro" id="IPR045677">
    <property type="entry name" value="DUF6197"/>
</dbReference>
<gene>
    <name evidence="1" type="ORF">HT134_36555</name>
</gene>
<protein>
    <submittedName>
        <fullName evidence="1">Uncharacterized protein</fullName>
    </submittedName>
</protein>
<comment type="caution">
    <text evidence="1">The sequence shown here is derived from an EMBL/GenBank/DDBJ whole genome shotgun (WGS) entry which is preliminary data.</text>
</comment>
<dbReference type="EMBL" id="JABWGO010000012">
    <property type="protein sequence ID" value="NUW45587.1"/>
    <property type="molecule type" value="Genomic_DNA"/>
</dbReference>
<sequence>MTADTLDLAISAVLQRAADTIDDWDLCKGDYTDPIDGGFCTAGAIAHACALDASDWQDGHTPVYNDPDENTRWLARRAAALTALRALAGHVLPFTPPEDMSRRELIDLIALWNDDEDRTAEQVVEAMRAAASEVTA</sequence>
<evidence type="ECO:0000313" key="2">
    <source>
        <dbReference type="Proteomes" id="UP000546126"/>
    </source>
</evidence>
<reference evidence="1 2" key="1">
    <citation type="submission" date="2020-06" db="EMBL/GenBank/DDBJ databases">
        <authorList>
            <person name="Chanama M."/>
        </authorList>
    </citation>
    <scope>NUCLEOTIDE SEQUENCE [LARGE SCALE GENOMIC DNA]</scope>
    <source>
        <strain evidence="1 2">TBRC6557</strain>
    </source>
</reference>
<evidence type="ECO:0000313" key="1">
    <source>
        <dbReference type="EMBL" id="NUW45587.1"/>
    </source>
</evidence>
<keyword evidence="2" id="KW-1185">Reference proteome</keyword>
<organism evidence="1 2">
    <name type="scientific">Nonomuraea rhodomycinica</name>
    <dbReference type="NCBI Taxonomy" id="1712872"/>
    <lineage>
        <taxon>Bacteria</taxon>
        <taxon>Bacillati</taxon>
        <taxon>Actinomycetota</taxon>
        <taxon>Actinomycetes</taxon>
        <taxon>Streptosporangiales</taxon>
        <taxon>Streptosporangiaceae</taxon>
        <taxon>Nonomuraea</taxon>
    </lineage>
</organism>
<dbReference type="AlphaFoldDB" id="A0A7Y6MF33"/>
<accession>A0A7Y6MF33</accession>
<dbReference type="Pfam" id="PF19698">
    <property type="entry name" value="DUF6197"/>
    <property type="match status" value="1"/>
</dbReference>
<proteinExistence type="predicted"/>
<dbReference type="RefSeq" id="WP_175605045.1">
    <property type="nucleotide sequence ID" value="NZ_JABWGO010000012.1"/>
</dbReference>